<gene>
    <name evidence="5" type="ORF">M011DRAFT_406593</name>
</gene>
<protein>
    <recommendedName>
        <fullName evidence="1">Endoplasmic reticulum junction formation protein lunapark</fullName>
    </recommendedName>
</protein>
<dbReference type="GO" id="GO:0071788">
    <property type="term" value="P:endoplasmic reticulum tubular network maintenance"/>
    <property type="evidence" value="ECO:0007669"/>
    <property type="project" value="UniProtKB-UniRule"/>
</dbReference>
<proteinExistence type="inferred from homology"/>
<dbReference type="GO" id="GO:1903373">
    <property type="term" value="P:positive regulation of endoplasmic reticulum tubular network organization"/>
    <property type="evidence" value="ECO:0007669"/>
    <property type="project" value="UniProtKB-UniRule"/>
</dbReference>
<feature type="coiled-coil region" evidence="2">
    <location>
        <begin position="13"/>
        <end position="47"/>
    </location>
</feature>
<keyword evidence="1" id="KW-0812">Transmembrane</keyword>
<comment type="domain">
    <text evidence="1">The C4-type zinc finger motif is necessary both for its ER three-way tubular junction localization and formation.</text>
</comment>
<feature type="compositionally biased region" description="Acidic residues" evidence="3">
    <location>
        <begin position="337"/>
        <end position="347"/>
    </location>
</feature>
<evidence type="ECO:0000313" key="5">
    <source>
        <dbReference type="EMBL" id="KAF2745467.1"/>
    </source>
</evidence>
<dbReference type="GO" id="GO:0008270">
    <property type="term" value="F:zinc ion binding"/>
    <property type="evidence" value="ECO:0007669"/>
    <property type="project" value="UniProtKB-KW"/>
</dbReference>
<feature type="domain" description="Lunapark zinc ribbon" evidence="4">
    <location>
        <begin position="253"/>
        <end position="309"/>
    </location>
</feature>
<dbReference type="GO" id="GO:0098826">
    <property type="term" value="C:endoplasmic reticulum tubular network membrane"/>
    <property type="evidence" value="ECO:0007669"/>
    <property type="project" value="UniProtKB-UniRule"/>
</dbReference>
<dbReference type="InterPro" id="IPR040115">
    <property type="entry name" value="Lnp"/>
</dbReference>
<reference evidence="5" key="1">
    <citation type="journal article" date="2020" name="Stud. Mycol.">
        <title>101 Dothideomycetes genomes: a test case for predicting lifestyles and emergence of pathogens.</title>
        <authorList>
            <person name="Haridas S."/>
            <person name="Albert R."/>
            <person name="Binder M."/>
            <person name="Bloem J."/>
            <person name="Labutti K."/>
            <person name="Salamov A."/>
            <person name="Andreopoulos B."/>
            <person name="Baker S."/>
            <person name="Barry K."/>
            <person name="Bills G."/>
            <person name="Bluhm B."/>
            <person name="Cannon C."/>
            <person name="Castanera R."/>
            <person name="Culley D."/>
            <person name="Daum C."/>
            <person name="Ezra D."/>
            <person name="Gonzalez J."/>
            <person name="Henrissat B."/>
            <person name="Kuo A."/>
            <person name="Liang C."/>
            <person name="Lipzen A."/>
            <person name="Lutzoni F."/>
            <person name="Magnuson J."/>
            <person name="Mondo S."/>
            <person name="Nolan M."/>
            <person name="Ohm R."/>
            <person name="Pangilinan J."/>
            <person name="Park H.-J."/>
            <person name="Ramirez L."/>
            <person name="Alfaro M."/>
            <person name="Sun H."/>
            <person name="Tritt A."/>
            <person name="Yoshinaga Y."/>
            <person name="Zwiers L.-H."/>
            <person name="Turgeon B."/>
            <person name="Goodwin S."/>
            <person name="Spatafora J."/>
            <person name="Crous P."/>
            <person name="Grigoriev I."/>
        </authorList>
    </citation>
    <scope>NUCLEOTIDE SEQUENCE</scope>
    <source>
        <strain evidence="5">CBS 119925</strain>
    </source>
</reference>
<keyword evidence="1" id="KW-0863">Zinc-finger</keyword>
<comment type="similarity">
    <text evidence="1">Belongs to the lunapark family.</text>
</comment>
<comment type="function">
    <text evidence="1">Plays a role in determining ER morphology.</text>
</comment>
<feature type="region of interest" description="Disordered" evidence="3">
    <location>
        <begin position="139"/>
        <end position="223"/>
    </location>
</feature>
<feature type="transmembrane region" description="Helical" evidence="1">
    <location>
        <begin position="46"/>
        <end position="69"/>
    </location>
</feature>
<dbReference type="AlphaFoldDB" id="A0A6A6V8K0"/>
<feature type="region of interest" description="Disordered" evidence="3">
    <location>
        <begin position="325"/>
        <end position="375"/>
    </location>
</feature>
<evidence type="ECO:0000256" key="2">
    <source>
        <dbReference type="SAM" id="Coils"/>
    </source>
</evidence>
<dbReference type="PANTHER" id="PTHR22166:SF12">
    <property type="entry name" value="ENDOPLASMIC RETICULUM JUNCTION FORMATION PROTEIN LUNAPARK"/>
    <property type="match status" value="1"/>
</dbReference>
<dbReference type="InterPro" id="IPR019273">
    <property type="entry name" value="Lunapark_Znf"/>
</dbReference>
<evidence type="ECO:0000256" key="3">
    <source>
        <dbReference type="SAM" id="MobiDB-lite"/>
    </source>
</evidence>
<evidence type="ECO:0000313" key="6">
    <source>
        <dbReference type="Proteomes" id="UP000799440"/>
    </source>
</evidence>
<keyword evidence="1" id="KW-0862">Zinc</keyword>
<keyword evidence="1" id="KW-1133">Transmembrane helix</keyword>
<keyword evidence="1" id="KW-0256">Endoplasmic reticulum</keyword>
<name>A0A6A6V8K0_9PLEO</name>
<keyword evidence="2" id="KW-0175">Coiled coil</keyword>
<keyword evidence="1" id="KW-0472">Membrane</keyword>
<feature type="compositionally biased region" description="Basic residues" evidence="3">
    <location>
        <begin position="366"/>
        <end position="375"/>
    </location>
</feature>
<dbReference type="Pfam" id="PF10058">
    <property type="entry name" value="Zn_ribbon_10"/>
    <property type="match status" value="1"/>
</dbReference>
<comment type="caution">
    <text evidence="1">Lacks conserved residue(s) required for the propagation of feature annotation.</text>
</comment>
<dbReference type="EMBL" id="MU006582">
    <property type="protein sequence ID" value="KAF2745467.1"/>
    <property type="molecule type" value="Genomic_DNA"/>
</dbReference>
<dbReference type="PANTHER" id="PTHR22166">
    <property type="entry name" value="ENDOPLASMIC RETICULUM JUNCTION FORMATION PROTEIN LUNAPARK"/>
    <property type="match status" value="1"/>
</dbReference>
<evidence type="ECO:0000259" key="4">
    <source>
        <dbReference type="Pfam" id="PF10058"/>
    </source>
</evidence>
<comment type="subcellular location">
    <subcellularLocation>
        <location evidence="1">Endoplasmic reticulum membrane</location>
        <topology evidence="1">Multi-pass membrane protein</topology>
    </subcellularLocation>
</comment>
<sequence>MVSFWPFGVQEDAASFERTLSTLSAKIARATAQNDKLRQRSRRARVMWTLYAGFAYILAALLLVLVTGWKRWGPIEISVVSGGPVTIYVVRKLITTYYDYRITNMQAYLKRLIEERDTAIERLKSAAIKYNTTQKLIEKYGSSPGVKPTPSPSSKEDKRTPQKATQPQGPRTGIAPPATANIARPKANSRPTTPLTERLAPMPPPVPSPYTSRPTTAASEGPGAEFAPNAFEPEELRRQYSASAAVSYTQSHWYDRIMDALLGEDETQPKNRLALICAQCRLINGQAPPGVRSLDDVGRWRCTECRAWNGKEKVKEDDVAELVRGIKEEGVGQDYMESAEDTGEDSDTVNLETESPAAVGPPSRSLRSRSKKARR</sequence>
<keyword evidence="1" id="KW-0479">Metal-binding</keyword>
<keyword evidence="6" id="KW-1185">Reference proteome</keyword>
<dbReference type="OrthoDB" id="1725934at2759"/>
<organism evidence="5 6">
    <name type="scientific">Sporormia fimetaria CBS 119925</name>
    <dbReference type="NCBI Taxonomy" id="1340428"/>
    <lineage>
        <taxon>Eukaryota</taxon>
        <taxon>Fungi</taxon>
        <taxon>Dikarya</taxon>
        <taxon>Ascomycota</taxon>
        <taxon>Pezizomycotina</taxon>
        <taxon>Dothideomycetes</taxon>
        <taxon>Pleosporomycetidae</taxon>
        <taxon>Pleosporales</taxon>
        <taxon>Sporormiaceae</taxon>
        <taxon>Sporormia</taxon>
    </lineage>
</organism>
<accession>A0A6A6V8K0</accession>
<dbReference type="Proteomes" id="UP000799440">
    <property type="component" value="Unassembled WGS sequence"/>
</dbReference>
<evidence type="ECO:0000256" key="1">
    <source>
        <dbReference type="RuleBase" id="RU367073"/>
    </source>
</evidence>